<accession>G5BBX3</accession>
<dbReference type="OMA" id="LFIQEIH"/>
<dbReference type="eggNOG" id="ENOG502S7A9">
    <property type="taxonomic scope" value="Eukaryota"/>
</dbReference>
<name>G5BBX3_HETGA</name>
<dbReference type="OrthoDB" id="9871079at2759"/>
<dbReference type="GeneID" id="101709971"/>
<dbReference type="GeneTree" id="ENSGT00390000005214"/>
<evidence type="ECO:0000313" key="4">
    <source>
        <dbReference type="RefSeq" id="XP_004871681.1"/>
    </source>
</evidence>
<reference evidence="1 2" key="1">
    <citation type="journal article" date="2011" name="Nature">
        <title>Genome sequencing reveals insights into physiology and longevity of the naked mole rat.</title>
        <authorList>
            <person name="Kim E.B."/>
            <person name="Fang X."/>
            <person name="Fushan A.A."/>
            <person name="Huang Z."/>
            <person name="Lobanov A.V."/>
            <person name="Han L."/>
            <person name="Marino S.M."/>
            <person name="Sun X."/>
            <person name="Turanov A.A."/>
            <person name="Yang P."/>
            <person name="Yim S.H."/>
            <person name="Zhao X."/>
            <person name="Kasaikina M.V."/>
            <person name="Stoletzki N."/>
            <person name="Peng C."/>
            <person name="Polak P."/>
            <person name="Xiong Z."/>
            <person name="Kiezun A."/>
            <person name="Zhu Y."/>
            <person name="Chen Y."/>
            <person name="Kryukov G.V."/>
            <person name="Zhang Q."/>
            <person name="Peshkin L."/>
            <person name="Yang L."/>
            <person name="Bronson R.T."/>
            <person name="Buffenstein R."/>
            <person name="Wang B."/>
            <person name="Han C."/>
            <person name="Li Q."/>
            <person name="Chen L."/>
            <person name="Zhao W."/>
            <person name="Sunyaev S.R."/>
            <person name="Park T.J."/>
            <person name="Zhang G."/>
            <person name="Wang J."/>
            <person name="Gladyshev V.N."/>
        </authorList>
    </citation>
    <scope>NUCLEOTIDE SEQUENCE [LARGE SCALE GENOMIC DNA]</scope>
</reference>
<dbReference type="KEGG" id="hgl:101709971"/>
<reference evidence="4" key="2">
    <citation type="submission" date="2025-04" db="UniProtKB">
        <authorList>
            <consortium name="RefSeq"/>
        </authorList>
    </citation>
    <scope>IDENTIFICATION</scope>
</reference>
<dbReference type="Proteomes" id="UP000694906">
    <property type="component" value="Unplaced"/>
</dbReference>
<evidence type="ECO:0000313" key="1">
    <source>
        <dbReference type="EMBL" id="EHB06784.1"/>
    </source>
</evidence>
<dbReference type="InterPro" id="IPR028006">
    <property type="entry name" value="CEP15-like"/>
</dbReference>
<dbReference type="AlphaFoldDB" id="G5BBX3"/>
<dbReference type="Proteomes" id="UP000006813">
    <property type="component" value="Unassembled WGS sequence"/>
</dbReference>
<dbReference type="EMBL" id="JH169434">
    <property type="protein sequence ID" value="EHB06784.1"/>
    <property type="molecule type" value="Genomic_DNA"/>
</dbReference>
<dbReference type="InParanoid" id="G5BBX3"/>
<dbReference type="RefSeq" id="XP_004871681.1">
    <property type="nucleotide sequence ID" value="XM_004871624.2"/>
</dbReference>
<evidence type="ECO:0000313" key="3">
    <source>
        <dbReference type="Proteomes" id="UP000694906"/>
    </source>
</evidence>
<dbReference type="Pfam" id="PF15134">
    <property type="entry name" value="CEP15-like"/>
    <property type="match status" value="1"/>
</dbReference>
<evidence type="ECO:0000313" key="2">
    <source>
        <dbReference type="Proteomes" id="UP000006813"/>
    </source>
</evidence>
<dbReference type="PANTHER" id="PTHR14286">
    <property type="entry name" value="GENE, 49355-RELATED"/>
    <property type="match status" value="1"/>
</dbReference>
<proteinExistence type="predicted"/>
<gene>
    <name evidence="4" type="primary">CUNH3orf14</name>
    <name evidence="1" type="ORF">GW7_02267</name>
</gene>
<dbReference type="CTD" id="57415"/>
<dbReference type="PANTHER" id="PTHR14286:SF2">
    <property type="entry name" value="CENTROSOMAL PROTEIN 15 KDA"/>
    <property type="match status" value="1"/>
</dbReference>
<sequence>MSSLFTEEICLSKRHEEIVSQRLMLLQQMENKFGDQNTEKVSQLQAAETAFQRNLSLLKDIEAAEKSLQSKIRPHPPPEVVSLETRYWASVEKYIPKWEPFLLRQAPYPIGVEHQNEAENTILNEA</sequence>
<dbReference type="Bgee" id="ENSHGLG00000012089">
    <property type="expression patterns" value="Expressed in testis and 10 other cell types or tissues"/>
</dbReference>
<keyword evidence="3" id="KW-1185">Reference proteome</keyword>
<protein>
    <submittedName>
        <fullName evidence="4">Uncharacterized protein C3orf14 homolog</fullName>
    </submittedName>
</protein>
<dbReference type="STRING" id="10181.G5BBX3"/>
<organism evidence="1 2">
    <name type="scientific">Heterocephalus glaber</name>
    <name type="common">Naked mole rat</name>
    <dbReference type="NCBI Taxonomy" id="10181"/>
    <lineage>
        <taxon>Eukaryota</taxon>
        <taxon>Metazoa</taxon>
        <taxon>Chordata</taxon>
        <taxon>Craniata</taxon>
        <taxon>Vertebrata</taxon>
        <taxon>Euteleostomi</taxon>
        <taxon>Mammalia</taxon>
        <taxon>Eutheria</taxon>
        <taxon>Euarchontoglires</taxon>
        <taxon>Glires</taxon>
        <taxon>Rodentia</taxon>
        <taxon>Hystricomorpha</taxon>
        <taxon>Bathyergidae</taxon>
        <taxon>Heterocephalus</taxon>
    </lineage>
</organism>